<gene>
    <name evidence="2" type="ORF">BDA96_09G040000</name>
</gene>
<evidence type="ECO:0000313" key="3">
    <source>
        <dbReference type="Proteomes" id="UP000807115"/>
    </source>
</evidence>
<evidence type="ECO:0008006" key="4">
    <source>
        <dbReference type="Google" id="ProtNLM"/>
    </source>
</evidence>
<reference evidence="2" key="1">
    <citation type="journal article" date="2019" name="BMC Genomics">
        <title>A new reference genome for Sorghum bicolor reveals high levels of sequence similarity between sweet and grain genotypes: implications for the genetics of sugar metabolism.</title>
        <authorList>
            <person name="Cooper E.A."/>
            <person name="Brenton Z.W."/>
            <person name="Flinn B.S."/>
            <person name="Jenkins J."/>
            <person name="Shu S."/>
            <person name="Flowers D."/>
            <person name="Luo F."/>
            <person name="Wang Y."/>
            <person name="Xia P."/>
            <person name="Barry K."/>
            <person name="Daum C."/>
            <person name="Lipzen A."/>
            <person name="Yoshinaga Y."/>
            <person name="Schmutz J."/>
            <person name="Saski C."/>
            <person name="Vermerris W."/>
            <person name="Kresovich S."/>
        </authorList>
    </citation>
    <scope>NUCLEOTIDE SEQUENCE</scope>
</reference>
<sequence length="356" mass="40156">MSSPSEGLYPLGGFSNFLQSNPYVNHPNGNENFHLVGVGMISQSSVSPIDQGATRTPSPAQETHEQGDDLDVQEDQTINVDDDSRTAKRLLWNVPDDIRLASAWLRCSKDPIDGNDKKSDAYWADVTSEYNKTAESSRKRNRNQLKIRWDRSKKPLTDFHGVWVNATRVWQSGMSDDQLTDKALEMWAGQNDGKAFHLQHMWKVLRGQQKWPAYLARLKKEHEKSAKANGAHLVNLDLDGEKRPVGHKKAKKEQNGKKKSSDALADFSGKFEKFIEATTKSKEDLEKMAEIQQSLADKKIEAARLNSEATHEQTKGKMLETYTQLLLAPTDQLTEDAKAERKLALESLRLALFPKV</sequence>
<evidence type="ECO:0000256" key="1">
    <source>
        <dbReference type="SAM" id="MobiDB-lite"/>
    </source>
</evidence>
<dbReference type="Proteomes" id="UP000807115">
    <property type="component" value="Chromosome 9"/>
</dbReference>
<feature type="compositionally biased region" description="Polar residues" evidence="1">
    <location>
        <begin position="46"/>
        <end position="61"/>
    </location>
</feature>
<evidence type="ECO:0000313" key="2">
    <source>
        <dbReference type="EMBL" id="KAG0516873.1"/>
    </source>
</evidence>
<feature type="region of interest" description="Disordered" evidence="1">
    <location>
        <begin position="240"/>
        <end position="263"/>
    </location>
</feature>
<dbReference type="EMBL" id="CM027688">
    <property type="protein sequence ID" value="KAG0516873.1"/>
    <property type="molecule type" value="Genomic_DNA"/>
</dbReference>
<organism evidence="2 3">
    <name type="scientific">Sorghum bicolor</name>
    <name type="common">Sorghum</name>
    <name type="synonym">Sorghum vulgare</name>
    <dbReference type="NCBI Taxonomy" id="4558"/>
    <lineage>
        <taxon>Eukaryota</taxon>
        <taxon>Viridiplantae</taxon>
        <taxon>Streptophyta</taxon>
        <taxon>Embryophyta</taxon>
        <taxon>Tracheophyta</taxon>
        <taxon>Spermatophyta</taxon>
        <taxon>Magnoliopsida</taxon>
        <taxon>Liliopsida</taxon>
        <taxon>Poales</taxon>
        <taxon>Poaceae</taxon>
        <taxon>PACMAD clade</taxon>
        <taxon>Panicoideae</taxon>
        <taxon>Andropogonodae</taxon>
        <taxon>Andropogoneae</taxon>
        <taxon>Sorghinae</taxon>
        <taxon>Sorghum</taxon>
    </lineage>
</organism>
<comment type="caution">
    <text evidence="2">The sequence shown here is derived from an EMBL/GenBank/DDBJ whole genome shotgun (WGS) entry which is preliminary data.</text>
</comment>
<feature type="compositionally biased region" description="Basic and acidic residues" evidence="1">
    <location>
        <begin position="252"/>
        <end position="261"/>
    </location>
</feature>
<dbReference type="PANTHER" id="PTHR45224">
    <property type="entry name" value="OS01G0527900 PROTEIN-RELATED"/>
    <property type="match status" value="1"/>
</dbReference>
<protein>
    <recommendedName>
        <fullName evidence="4">No apical meristem-associated C-terminal domain-containing protein</fullName>
    </recommendedName>
</protein>
<feature type="region of interest" description="Disordered" evidence="1">
    <location>
        <begin position="46"/>
        <end position="81"/>
    </location>
</feature>
<dbReference type="PANTHER" id="PTHR45224:SF5">
    <property type="entry name" value="OS02G0311800 PROTEIN"/>
    <property type="match status" value="1"/>
</dbReference>
<dbReference type="AlphaFoldDB" id="A0A921Q835"/>
<reference evidence="2" key="2">
    <citation type="submission" date="2020-10" db="EMBL/GenBank/DDBJ databases">
        <authorList>
            <person name="Cooper E.A."/>
            <person name="Brenton Z.W."/>
            <person name="Flinn B.S."/>
            <person name="Jenkins J."/>
            <person name="Shu S."/>
            <person name="Flowers D."/>
            <person name="Luo F."/>
            <person name="Wang Y."/>
            <person name="Xia P."/>
            <person name="Barry K."/>
            <person name="Daum C."/>
            <person name="Lipzen A."/>
            <person name="Yoshinaga Y."/>
            <person name="Schmutz J."/>
            <person name="Saski C."/>
            <person name="Vermerris W."/>
            <person name="Kresovich S."/>
        </authorList>
    </citation>
    <scope>NUCLEOTIDE SEQUENCE</scope>
</reference>
<proteinExistence type="predicted"/>
<accession>A0A921Q835</accession>
<name>A0A921Q835_SORBI</name>